<sequence>MPELFEDADPDMFEVQKVHYLKHDTPTSDVRLYFQLNMAIVSNSFEFLEVARRIRATIETTNMVKFWVAKAEDAGVISVPKSAYKTVSEHKFPCEYRYSFADLQSFGSSRPHCPDNTVPNVGHVGMINFKAWTLEDGTFCPNFEGQRAMARLSTACWTAVQLLAVIPLYLAEQLRLTIKPHLDYWPDTRMTSVIGDTRTVYRLFGVAPINIGGKTYDPVAFEPE</sequence>
<gene>
    <name evidence="1" type="ORF">BV898_18193</name>
</gene>
<organism evidence="1 2">
    <name type="scientific">Hypsibius exemplaris</name>
    <name type="common">Freshwater tardigrade</name>
    <dbReference type="NCBI Taxonomy" id="2072580"/>
    <lineage>
        <taxon>Eukaryota</taxon>
        <taxon>Metazoa</taxon>
        <taxon>Ecdysozoa</taxon>
        <taxon>Tardigrada</taxon>
        <taxon>Eutardigrada</taxon>
        <taxon>Parachela</taxon>
        <taxon>Hypsibioidea</taxon>
        <taxon>Hypsibiidae</taxon>
        <taxon>Hypsibius</taxon>
    </lineage>
</organism>
<accession>A0A9X6NGS6</accession>
<reference evidence="2" key="1">
    <citation type="submission" date="2017-01" db="EMBL/GenBank/DDBJ databases">
        <title>Comparative genomics of anhydrobiosis in the tardigrade Hypsibius dujardini.</title>
        <authorList>
            <person name="Yoshida Y."/>
            <person name="Koutsovoulos G."/>
            <person name="Laetsch D."/>
            <person name="Stevens L."/>
            <person name="Kumar S."/>
            <person name="Horikawa D."/>
            <person name="Ishino K."/>
            <person name="Komine S."/>
            <person name="Tomita M."/>
            <person name="Blaxter M."/>
            <person name="Arakawa K."/>
        </authorList>
    </citation>
    <scope>NUCLEOTIDE SEQUENCE [LARGE SCALE GENOMIC DNA]</scope>
    <source>
        <strain evidence="2">Z151</strain>
    </source>
</reference>
<evidence type="ECO:0000313" key="1">
    <source>
        <dbReference type="EMBL" id="OWA53772.1"/>
    </source>
</evidence>
<keyword evidence="2" id="KW-1185">Reference proteome</keyword>
<evidence type="ECO:0000313" key="2">
    <source>
        <dbReference type="Proteomes" id="UP000192578"/>
    </source>
</evidence>
<name>A0A9X6NGS6_HYPEX</name>
<dbReference type="AlphaFoldDB" id="A0A9X6NGS6"/>
<dbReference type="EMBL" id="MTYJ01000345">
    <property type="protein sequence ID" value="OWA53772.1"/>
    <property type="molecule type" value="Genomic_DNA"/>
</dbReference>
<protein>
    <submittedName>
        <fullName evidence="1">Uncharacterized protein</fullName>
    </submittedName>
</protein>
<comment type="caution">
    <text evidence="1">The sequence shown here is derived from an EMBL/GenBank/DDBJ whole genome shotgun (WGS) entry which is preliminary data.</text>
</comment>
<proteinExistence type="predicted"/>
<dbReference type="Proteomes" id="UP000192578">
    <property type="component" value="Unassembled WGS sequence"/>
</dbReference>